<evidence type="ECO:0000313" key="2">
    <source>
        <dbReference type="EMBL" id="VDP07182.1"/>
    </source>
</evidence>
<protein>
    <submittedName>
        <fullName evidence="2 4">Uncharacterized protein</fullName>
    </submittedName>
</protein>
<evidence type="ECO:0000313" key="3">
    <source>
        <dbReference type="Proteomes" id="UP000270296"/>
    </source>
</evidence>
<keyword evidence="3" id="KW-1185">Reference proteome</keyword>
<proteinExistence type="predicted"/>
<feature type="region of interest" description="Disordered" evidence="1">
    <location>
        <begin position="16"/>
        <end position="39"/>
    </location>
</feature>
<dbReference type="EMBL" id="UZAM01008979">
    <property type="protein sequence ID" value="VDP07182.1"/>
    <property type="molecule type" value="Genomic_DNA"/>
</dbReference>
<dbReference type="AlphaFoldDB" id="A0A183IP73"/>
<evidence type="ECO:0000256" key="1">
    <source>
        <dbReference type="SAM" id="MobiDB-lite"/>
    </source>
</evidence>
<dbReference type="Proteomes" id="UP000270296">
    <property type="component" value="Unassembled WGS sequence"/>
</dbReference>
<accession>A0A183IP73</accession>
<dbReference type="WBParaSite" id="SBAD_0000563701-mRNA-1">
    <property type="protein sequence ID" value="SBAD_0000563701-mRNA-1"/>
    <property type="gene ID" value="SBAD_0000563701"/>
</dbReference>
<reference evidence="4" key="1">
    <citation type="submission" date="2016-06" db="UniProtKB">
        <authorList>
            <consortium name="WormBaseParasite"/>
        </authorList>
    </citation>
    <scope>IDENTIFICATION</scope>
</reference>
<name>A0A183IP73_9BILA</name>
<evidence type="ECO:0000313" key="4">
    <source>
        <dbReference type="WBParaSite" id="SBAD_0000563701-mRNA-1"/>
    </source>
</evidence>
<feature type="compositionally biased region" description="Low complexity" evidence="1">
    <location>
        <begin position="26"/>
        <end position="36"/>
    </location>
</feature>
<gene>
    <name evidence="2" type="ORF">SBAD_LOCUS5420</name>
</gene>
<organism evidence="4">
    <name type="scientific">Soboliphyme baturini</name>
    <dbReference type="NCBI Taxonomy" id="241478"/>
    <lineage>
        <taxon>Eukaryota</taxon>
        <taxon>Metazoa</taxon>
        <taxon>Ecdysozoa</taxon>
        <taxon>Nematoda</taxon>
        <taxon>Enoplea</taxon>
        <taxon>Dorylaimia</taxon>
        <taxon>Dioctophymatida</taxon>
        <taxon>Dioctophymatoidea</taxon>
        <taxon>Soboliphymatidae</taxon>
        <taxon>Soboliphyme</taxon>
    </lineage>
</organism>
<reference evidence="2 3" key="2">
    <citation type="submission" date="2018-11" db="EMBL/GenBank/DDBJ databases">
        <authorList>
            <consortium name="Pathogen Informatics"/>
        </authorList>
    </citation>
    <scope>NUCLEOTIDE SEQUENCE [LARGE SCALE GENOMIC DNA]</scope>
</reference>
<sequence length="111" mass="12803">MYIDLKDGIAAPRRRRTGQDCWNGHPSSSRRSVRPSTRNDHCIPRPPLVGWSATFVPCETARHEVTNAQRSLMGHPCCDRRHVRFVPYLVYIENAGLSTYARDMWPLFTSF</sequence>